<sequence length="70" mass="7980">ETNLYKILGVSSRATINEIKKAYRMKALDTHPDKNKDVPKELAADQFQKVVHAFEVLSDVSSRNQYDRTG</sequence>
<dbReference type="Proteomes" id="UP000095751">
    <property type="component" value="Unassembled WGS sequence"/>
</dbReference>
<dbReference type="InterPro" id="IPR036869">
    <property type="entry name" value="J_dom_sf"/>
</dbReference>
<dbReference type="InterPro" id="IPR018253">
    <property type="entry name" value="DnaJ_domain_CS"/>
</dbReference>
<dbReference type="InParanoid" id="A0A1E7EKX8"/>
<dbReference type="InterPro" id="IPR052594">
    <property type="entry name" value="J_domain-containing_protein"/>
</dbReference>
<dbReference type="SMART" id="SM00271">
    <property type="entry name" value="DnaJ"/>
    <property type="match status" value="1"/>
</dbReference>
<evidence type="ECO:0000259" key="1">
    <source>
        <dbReference type="PROSITE" id="PS50076"/>
    </source>
</evidence>
<organism evidence="2 3">
    <name type="scientific">Fragilariopsis cylindrus CCMP1102</name>
    <dbReference type="NCBI Taxonomy" id="635003"/>
    <lineage>
        <taxon>Eukaryota</taxon>
        <taxon>Sar</taxon>
        <taxon>Stramenopiles</taxon>
        <taxon>Ochrophyta</taxon>
        <taxon>Bacillariophyta</taxon>
        <taxon>Bacillariophyceae</taxon>
        <taxon>Bacillariophycidae</taxon>
        <taxon>Bacillariales</taxon>
        <taxon>Bacillariaceae</taxon>
        <taxon>Fragilariopsis</taxon>
    </lineage>
</organism>
<dbReference type="GO" id="GO:0005634">
    <property type="term" value="C:nucleus"/>
    <property type="evidence" value="ECO:0007669"/>
    <property type="project" value="TreeGrafter"/>
</dbReference>
<dbReference type="CDD" id="cd06257">
    <property type="entry name" value="DnaJ"/>
    <property type="match status" value="1"/>
</dbReference>
<dbReference type="AlphaFoldDB" id="A0A1E7EKX8"/>
<dbReference type="GO" id="GO:0031072">
    <property type="term" value="F:heat shock protein binding"/>
    <property type="evidence" value="ECO:0007669"/>
    <property type="project" value="TreeGrafter"/>
</dbReference>
<evidence type="ECO:0000313" key="3">
    <source>
        <dbReference type="Proteomes" id="UP000095751"/>
    </source>
</evidence>
<dbReference type="Gene3D" id="1.10.287.110">
    <property type="entry name" value="DnaJ domain"/>
    <property type="match status" value="1"/>
</dbReference>
<dbReference type="KEGG" id="fcy:FRACYDRAFT_165411"/>
<dbReference type="GO" id="GO:0005737">
    <property type="term" value="C:cytoplasm"/>
    <property type="evidence" value="ECO:0007669"/>
    <property type="project" value="TreeGrafter"/>
</dbReference>
<evidence type="ECO:0000313" key="2">
    <source>
        <dbReference type="EMBL" id="OEU06579.1"/>
    </source>
</evidence>
<dbReference type="Pfam" id="PF00226">
    <property type="entry name" value="DnaJ"/>
    <property type="match status" value="1"/>
</dbReference>
<dbReference type="PROSITE" id="PS00636">
    <property type="entry name" value="DNAJ_1"/>
    <property type="match status" value="1"/>
</dbReference>
<feature type="non-terminal residue" evidence="2">
    <location>
        <position position="70"/>
    </location>
</feature>
<protein>
    <submittedName>
        <fullName evidence="2">J-domain Dnj-12-like protein</fullName>
    </submittedName>
</protein>
<dbReference type="PRINTS" id="PR00625">
    <property type="entry name" value="JDOMAIN"/>
</dbReference>
<feature type="domain" description="J" evidence="1">
    <location>
        <begin position="3"/>
        <end position="70"/>
    </location>
</feature>
<dbReference type="PROSITE" id="PS50076">
    <property type="entry name" value="DNAJ_2"/>
    <property type="match status" value="1"/>
</dbReference>
<name>A0A1E7EKX8_9STRA</name>
<dbReference type="InterPro" id="IPR001623">
    <property type="entry name" value="DnaJ_domain"/>
</dbReference>
<feature type="non-terminal residue" evidence="2">
    <location>
        <position position="1"/>
    </location>
</feature>
<keyword evidence="3" id="KW-1185">Reference proteome</keyword>
<accession>A0A1E7EKX8</accession>
<proteinExistence type="predicted"/>
<dbReference type="PANTHER" id="PTHR44144:SF1">
    <property type="entry name" value="DNAJ HOMOLOG SUBFAMILY C MEMBER 9"/>
    <property type="match status" value="1"/>
</dbReference>
<dbReference type="EMBL" id="KV784406">
    <property type="protein sequence ID" value="OEU06579.1"/>
    <property type="molecule type" value="Genomic_DNA"/>
</dbReference>
<dbReference type="PANTHER" id="PTHR44144">
    <property type="entry name" value="DNAJ HOMOLOG SUBFAMILY C MEMBER 9"/>
    <property type="match status" value="1"/>
</dbReference>
<gene>
    <name evidence="2" type="ORF">FRACYDRAFT_165411</name>
</gene>
<dbReference type="OrthoDB" id="203484at2759"/>
<reference evidence="2 3" key="1">
    <citation type="submission" date="2016-09" db="EMBL/GenBank/DDBJ databases">
        <title>Extensive genetic diversity and differential bi-allelic expression allows diatom success in the polar Southern Ocean.</title>
        <authorList>
            <consortium name="DOE Joint Genome Institute"/>
            <person name="Mock T."/>
            <person name="Otillar R.P."/>
            <person name="Strauss J."/>
            <person name="Dupont C."/>
            <person name="Frickenhaus S."/>
            <person name="Maumus F."/>
            <person name="Mcmullan M."/>
            <person name="Sanges R."/>
            <person name="Schmutz J."/>
            <person name="Toseland A."/>
            <person name="Valas R."/>
            <person name="Veluchamy A."/>
            <person name="Ward B.J."/>
            <person name="Allen A."/>
            <person name="Barry K."/>
            <person name="Falciatore A."/>
            <person name="Ferrante M."/>
            <person name="Fortunato A.E."/>
            <person name="Gloeckner G."/>
            <person name="Gruber A."/>
            <person name="Hipkin R."/>
            <person name="Janech M."/>
            <person name="Kroth P."/>
            <person name="Leese F."/>
            <person name="Lindquist E."/>
            <person name="Lyon B.R."/>
            <person name="Martin J."/>
            <person name="Mayer C."/>
            <person name="Parker M."/>
            <person name="Quesneville H."/>
            <person name="Raymond J."/>
            <person name="Uhlig C."/>
            <person name="Valentin K.U."/>
            <person name="Worden A.Z."/>
            <person name="Armbrust E.V."/>
            <person name="Bowler C."/>
            <person name="Green B."/>
            <person name="Moulton V."/>
            <person name="Van Oosterhout C."/>
            <person name="Grigoriev I."/>
        </authorList>
    </citation>
    <scope>NUCLEOTIDE SEQUENCE [LARGE SCALE GENOMIC DNA]</scope>
    <source>
        <strain evidence="2 3">CCMP1102</strain>
    </source>
</reference>
<dbReference type="SUPFAM" id="SSF46565">
    <property type="entry name" value="Chaperone J-domain"/>
    <property type="match status" value="1"/>
</dbReference>